<gene>
    <name evidence="3" type="ORF">LGLO00237_LOCUS29445</name>
</gene>
<dbReference type="AlphaFoldDB" id="A0A7S3ZAV5"/>
<evidence type="ECO:0000256" key="1">
    <source>
        <dbReference type="ARBA" id="ARBA00022837"/>
    </source>
</evidence>
<evidence type="ECO:0000313" key="3">
    <source>
        <dbReference type="EMBL" id="CAE0677664.1"/>
    </source>
</evidence>
<dbReference type="PROSITE" id="PS50222">
    <property type="entry name" value="EF_HAND_2"/>
    <property type="match status" value="1"/>
</dbReference>
<dbReference type="InterPro" id="IPR002048">
    <property type="entry name" value="EF_hand_dom"/>
</dbReference>
<protein>
    <recommendedName>
        <fullName evidence="2">EF-hand domain-containing protein</fullName>
    </recommendedName>
</protein>
<dbReference type="InterPro" id="IPR018247">
    <property type="entry name" value="EF_Hand_1_Ca_BS"/>
</dbReference>
<feature type="domain" description="EF-hand" evidence="2">
    <location>
        <begin position="48"/>
        <end position="83"/>
    </location>
</feature>
<keyword evidence="1" id="KW-0106">Calcium</keyword>
<dbReference type="InterPro" id="IPR011992">
    <property type="entry name" value="EF-hand-dom_pair"/>
</dbReference>
<sequence length="100" mass="11417">MDISGGALAIRKLESQNTQSHLDKRLAELRNEDPAFTGLSIEEIHEKKAMDLTTEIFKQADTNNDRIIAFDEFSKWYSGGSPEARKILEIFNEFSPRETL</sequence>
<dbReference type="Gene3D" id="1.10.238.10">
    <property type="entry name" value="EF-hand"/>
    <property type="match status" value="1"/>
</dbReference>
<organism evidence="3">
    <name type="scientific">Lotharella globosa</name>
    <dbReference type="NCBI Taxonomy" id="91324"/>
    <lineage>
        <taxon>Eukaryota</taxon>
        <taxon>Sar</taxon>
        <taxon>Rhizaria</taxon>
        <taxon>Cercozoa</taxon>
        <taxon>Chlorarachniophyceae</taxon>
        <taxon>Lotharella</taxon>
    </lineage>
</organism>
<name>A0A7S3ZAV5_9EUKA</name>
<reference evidence="3" key="1">
    <citation type="submission" date="2021-01" db="EMBL/GenBank/DDBJ databases">
        <authorList>
            <person name="Corre E."/>
            <person name="Pelletier E."/>
            <person name="Niang G."/>
            <person name="Scheremetjew M."/>
            <person name="Finn R."/>
            <person name="Kale V."/>
            <person name="Holt S."/>
            <person name="Cochrane G."/>
            <person name="Meng A."/>
            <person name="Brown T."/>
            <person name="Cohen L."/>
        </authorList>
    </citation>
    <scope>NUCLEOTIDE SEQUENCE</scope>
    <source>
        <strain evidence="3">CCCM811</strain>
    </source>
</reference>
<dbReference type="GO" id="GO:0005509">
    <property type="term" value="F:calcium ion binding"/>
    <property type="evidence" value="ECO:0007669"/>
    <property type="project" value="InterPro"/>
</dbReference>
<accession>A0A7S3ZAV5</accession>
<proteinExistence type="predicted"/>
<dbReference type="SUPFAM" id="SSF47473">
    <property type="entry name" value="EF-hand"/>
    <property type="match status" value="1"/>
</dbReference>
<evidence type="ECO:0000259" key="2">
    <source>
        <dbReference type="PROSITE" id="PS50222"/>
    </source>
</evidence>
<dbReference type="EMBL" id="HBIV01041849">
    <property type="protein sequence ID" value="CAE0677664.1"/>
    <property type="molecule type" value="Transcribed_RNA"/>
</dbReference>
<dbReference type="PROSITE" id="PS00018">
    <property type="entry name" value="EF_HAND_1"/>
    <property type="match status" value="1"/>
</dbReference>